<dbReference type="GO" id="GO:0002161">
    <property type="term" value="F:aminoacyl-tRNA deacylase activity"/>
    <property type="evidence" value="ECO:0007669"/>
    <property type="project" value="InterPro"/>
</dbReference>
<dbReference type="InterPro" id="IPR007214">
    <property type="entry name" value="YbaK/aa-tRNA-synth-assoc-dom"/>
</dbReference>
<reference evidence="3" key="1">
    <citation type="journal article" date="2020" name="mSystems">
        <title>Genome- and Community-Level Interaction Insights into Carbon Utilization and Element Cycling Functions of Hydrothermarchaeota in Hydrothermal Sediment.</title>
        <authorList>
            <person name="Zhou Z."/>
            <person name="Liu Y."/>
            <person name="Xu W."/>
            <person name="Pan J."/>
            <person name="Luo Z.H."/>
            <person name="Li M."/>
        </authorList>
    </citation>
    <scope>NUCLEOTIDE SEQUENCE [LARGE SCALE GENOMIC DNA]</scope>
    <source>
        <strain evidence="2">SpSt-618</strain>
        <strain evidence="3">SpSt-657</strain>
    </source>
</reference>
<dbReference type="EMBL" id="DTBZ01000100">
    <property type="protein sequence ID" value="HGQ18395.1"/>
    <property type="molecule type" value="Genomic_DNA"/>
</dbReference>
<evidence type="ECO:0000313" key="2">
    <source>
        <dbReference type="EMBL" id="HGN37124.1"/>
    </source>
</evidence>
<gene>
    <name evidence="2" type="ORF">ENT87_06220</name>
    <name evidence="3" type="ORF">ENU30_05425</name>
</gene>
<dbReference type="SUPFAM" id="SSF55826">
    <property type="entry name" value="YbaK/ProRS associated domain"/>
    <property type="match status" value="1"/>
</dbReference>
<dbReference type="AlphaFoldDB" id="A0A7J3JR33"/>
<accession>A0A7J3JR33</accession>
<sequence length="156" mass="17187">MSLCRDDVNSFIARYGINAVLKEFSDSVETVEKASRLCGAKASEIIKTLIIIADGEPVAVVLPGNRRLDYRKLSTILNARSIRMAKPDEVERYTGFEVGAVSPLSECIKRLKVVMDNSLLTINSIWGGGGAKNRLVFMRSRDLIDVLKPMVADISI</sequence>
<dbReference type="EMBL" id="DTAI01000184">
    <property type="protein sequence ID" value="HGN37124.1"/>
    <property type="molecule type" value="Genomic_DNA"/>
</dbReference>
<evidence type="ECO:0000259" key="1">
    <source>
        <dbReference type="Pfam" id="PF04073"/>
    </source>
</evidence>
<name>A0A7J3JR33_9CREN</name>
<dbReference type="PANTHER" id="PTHR30411">
    <property type="entry name" value="CYTOPLASMIC PROTEIN"/>
    <property type="match status" value="1"/>
</dbReference>
<protein>
    <recommendedName>
        <fullName evidence="1">YbaK/aminoacyl-tRNA synthetase-associated domain-containing protein</fullName>
    </recommendedName>
</protein>
<feature type="domain" description="YbaK/aminoacyl-tRNA synthetase-associated" evidence="1">
    <location>
        <begin position="27"/>
        <end position="145"/>
    </location>
</feature>
<dbReference type="PANTHER" id="PTHR30411:SF1">
    <property type="entry name" value="CYTOPLASMIC PROTEIN"/>
    <property type="match status" value="1"/>
</dbReference>
<organism evidence="3">
    <name type="scientific">Ignisphaera aggregans</name>
    <dbReference type="NCBI Taxonomy" id="334771"/>
    <lineage>
        <taxon>Archaea</taxon>
        <taxon>Thermoproteota</taxon>
        <taxon>Thermoprotei</taxon>
        <taxon>Desulfurococcales</taxon>
        <taxon>Desulfurococcaceae</taxon>
        <taxon>Ignisphaera</taxon>
    </lineage>
</organism>
<proteinExistence type="predicted"/>
<evidence type="ECO:0000313" key="3">
    <source>
        <dbReference type="EMBL" id="HGQ18395.1"/>
    </source>
</evidence>
<dbReference type="Gene3D" id="3.90.960.10">
    <property type="entry name" value="YbaK/aminoacyl-tRNA synthetase-associated domain"/>
    <property type="match status" value="1"/>
</dbReference>
<comment type="caution">
    <text evidence="3">The sequence shown here is derived from an EMBL/GenBank/DDBJ whole genome shotgun (WGS) entry which is preliminary data.</text>
</comment>
<dbReference type="Pfam" id="PF04073">
    <property type="entry name" value="tRNA_edit"/>
    <property type="match status" value="1"/>
</dbReference>
<dbReference type="CDD" id="cd04332">
    <property type="entry name" value="YbaK_like"/>
    <property type="match status" value="1"/>
</dbReference>
<dbReference type="InterPro" id="IPR036754">
    <property type="entry name" value="YbaK/aa-tRNA-synt-asso_dom_sf"/>
</dbReference>